<comment type="caution">
    <text evidence="1">The sequence shown here is derived from an EMBL/GenBank/DDBJ whole genome shotgun (WGS) entry which is preliminary data.</text>
</comment>
<dbReference type="PANTHER" id="PTHR11764:SF58">
    <property type="entry name" value="BETA-AMYRIN SYNTHASE-RELATED"/>
    <property type="match status" value="1"/>
</dbReference>
<evidence type="ECO:0000313" key="1">
    <source>
        <dbReference type="EMBL" id="KAJ0214332.1"/>
    </source>
</evidence>
<dbReference type="InterPro" id="IPR018333">
    <property type="entry name" value="Squalene_cyclase"/>
</dbReference>
<sequence length="125" mass="14803">MDQIAKLLSGADAKFHSRDCTGKTGLRIGQGDKDDPYLFSTNNFVGRQIWEFDENYVATPEELEQVKQARCFFFNNRHKQKPCGDYLWRFQTEAIDGVILTRLQFSFEKFMFFLPYLIYDNQYKT</sequence>
<dbReference type="GO" id="GO:0016866">
    <property type="term" value="F:intramolecular transferase activity"/>
    <property type="evidence" value="ECO:0007669"/>
    <property type="project" value="InterPro"/>
</dbReference>
<protein>
    <recommendedName>
        <fullName evidence="3">Squalene cyclase N-terminal domain-containing protein</fullName>
    </recommendedName>
</protein>
<organism evidence="1 2">
    <name type="scientific">Lactuca sativa</name>
    <name type="common">Garden lettuce</name>
    <dbReference type="NCBI Taxonomy" id="4236"/>
    <lineage>
        <taxon>Eukaryota</taxon>
        <taxon>Viridiplantae</taxon>
        <taxon>Streptophyta</taxon>
        <taxon>Embryophyta</taxon>
        <taxon>Tracheophyta</taxon>
        <taxon>Spermatophyta</taxon>
        <taxon>Magnoliopsida</taxon>
        <taxon>eudicotyledons</taxon>
        <taxon>Gunneridae</taxon>
        <taxon>Pentapetalae</taxon>
        <taxon>asterids</taxon>
        <taxon>campanulids</taxon>
        <taxon>Asterales</taxon>
        <taxon>Asteraceae</taxon>
        <taxon>Cichorioideae</taxon>
        <taxon>Cichorieae</taxon>
        <taxon>Lactucinae</taxon>
        <taxon>Lactuca</taxon>
    </lineage>
</organism>
<dbReference type="GO" id="GO:0016104">
    <property type="term" value="P:triterpenoid biosynthetic process"/>
    <property type="evidence" value="ECO:0007669"/>
    <property type="project" value="InterPro"/>
</dbReference>
<keyword evidence="2" id="KW-1185">Reference proteome</keyword>
<evidence type="ECO:0000313" key="2">
    <source>
        <dbReference type="Proteomes" id="UP000235145"/>
    </source>
</evidence>
<accession>A0A9R1W0J9</accession>
<name>A0A9R1W0J9_LACSA</name>
<reference evidence="1 2" key="1">
    <citation type="journal article" date="2017" name="Nat. Commun.">
        <title>Genome assembly with in vitro proximity ligation data and whole-genome triplication in lettuce.</title>
        <authorList>
            <person name="Reyes-Chin-Wo S."/>
            <person name="Wang Z."/>
            <person name="Yang X."/>
            <person name="Kozik A."/>
            <person name="Arikit S."/>
            <person name="Song C."/>
            <person name="Xia L."/>
            <person name="Froenicke L."/>
            <person name="Lavelle D.O."/>
            <person name="Truco M.J."/>
            <person name="Xia R."/>
            <person name="Zhu S."/>
            <person name="Xu C."/>
            <person name="Xu H."/>
            <person name="Xu X."/>
            <person name="Cox K."/>
            <person name="Korf I."/>
            <person name="Meyers B.C."/>
            <person name="Michelmore R.W."/>
        </authorList>
    </citation>
    <scope>NUCLEOTIDE SEQUENCE [LARGE SCALE GENOMIC DNA]</scope>
    <source>
        <strain evidence="2">cv. Salinas</strain>
        <tissue evidence="1">Seedlings</tissue>
    </source>
</reference>
<dbReference type="AlphaFoldDB" id="A0A9R1W0J9"/>
<evidence type="ECO:0008006" key="3">
    <source>
        <dbReference type="Google" id="ProtNLM"/>
    </source>
</evidence>
<dbReference type="GO" id="GO:0005811">
    <property type="term" value="C:lipid droplet"/>
    <property type="evidence" value="ECO:0007669"/>
    <property type="project" value="InterPro"/>
</dbReference>
<dbReference type="PANTHER" id="PTHR11764">
    <property type="entry name" value="TERPENE CYCLASE/MUTASE FAMILY MEMBER"/>
    <property type="match status" value="1"/>
</dbReference>
<dbReference type="Proteomes" id="UP000235145">
    <property type="component" value="Unassembled WGS sequence"/>
</dbReference>
<dbReference type="EMBL" id="NBSK02000004">
    <property type="protein sequence ID" value="KAJ0214332.1"/>
    <property type="molecule type" value="Genomic_DNA"/>
</dbReference>
<proteinExistence type="predicted"/>
<gene>
    <name evidence="1" type="ORF">LSAT_V11C400186170</name>
</gene>